<keyword evidence="2" id="KW-1185">Reference proteome</keyword>
<reference evidence="1 2" key="1">
    <citation type="submission" date="2021-12" db="EMBL/GenBank/DDBJ databases">
        <title>Discovery of the Pendulisporaceae a myxobacterial family with distinct sporulation behavior and unique specialized metabolism.</title>
        <authorList>
            <person name="Garcia R."/>
            <person name="Popoff A."/>
            <person name="Bader C.D."/>
            <person name="Loehr J."/>
            <person name="Walesch S."/>
            <person name="Walt C."/>
            <person name="Boldt J."/>
            <person name="Bunk B."/>
            <person name="Haeckl F.J.F.P.J."/>
            <person name="Gunesch A.P."/>
            <person name="Birkelbach J."/>
            <person name="Nuebel U."/>
            <person name="Pietschmann T."/>
            <person name="Bach T."/>
            <person name="Mueller R."/>
        </authorList>
    </citation>
    <scope>NUCLEOTIDE SEQUENCE [LARGE SCALE GENOMIC DNA]</scope>
    <source>
        <strain evidence="1 2">MSr12523</strain>
    </source>
</reference>
<dbReference type="EMBL" id="CP089982">
    <property type="protein sequence ID" value="WXA94411.1"/>
    <property type="molecule type" value="Genomic_DNA"/>
</dbReference>
<dbReference type="RefSeq" id="WP_394845017.1">
    <property type="nucleotide sequence ID" value="NZ_CP089982.1"/>
</dbReference>
<organism evidence="1 2">
    <name type="scientific">Pendulispora brunnea</name>
    <dbReference type="NCBI Taxonomy" id="2905690"/>
    <lineage>
        <taxon>Bacteria</taxon>
        <taxon>Pseudomonadati</taxon>
        <taxon>Myxococcota</taxon>
        <taxon>Myxococcia</taxon>
        <taxon>Myxococcales</taxon>
        <taxon>Sorangiineae</taxon>
        <taxon>Pendulisporaceae</taxon>
        <taxon>Pendulispora</taxon>
    </lineage>
</organism>
<evidence type="ECO:0000313" key="1">
    <source>
        <dbReference type="EMBL" id="WXA94411.1"/>
    </source>
</evidence>
<protein>
    <submittedName>
        <fullName evidence="1">Uncharacterized protein</fullName>
    </submittedName>
</protein>
<proteinExistence type="predicted"/>
<dbReference type="Proteomes" id="UP001379533">
    <property type="component" value="Chromosome"/>
</dbReference>
<accession>A0ABZ2K6U6</accession>
<name>A0ABZ2K6U6_9BACT</name>
<gene>
    <name evidence="1" type="ORF">LZC95_49195</name>
</gene>
<evidence type="ECO:0000313" key="2">
    <source>
        <dbReference type="Proteomes" id="UP001379533"/>
    </source>
</evidence>
<sequence>MPETISRFQGPHPLVETVGLASVRGVATIRLRTDFVDVTPFFSAYSEIPNSALTPPDCTVVVLGHTGEMPKIWIALLPKACATSTTANVSAMVFFRPASYGYSAIAQKHTATAIPRYFLSPMPDADASAQFWERDHCFPQTDARGNQYAYNLMRCGFGAALVNSFRAVVVLNPWPSGDQFGVAASAQLPSLTTSAIRFLWAAGHLCEGVANVHLGRLGLSSFSRGGLAMWPTLAANRSRVSEVWAFDTMDAADASALAVQWYRADNTRSLRLVGGAYHRAQYRAIQQTLQNYRASMSQFSAVLVDPNDFDPSYNPAWQHYTKDVASFPPKNWLADTQHQFAICGGTRIGDRVTPYFEKFMLDSGFNFF</sequence>